<keyword evidence="2" id="KW-0812">Transmembrane</keyword>
<feature type="transmembrane region" description="Helical" evidence="2">
    <location>
        <begin position="90"/>
        <end position="110"/>
    </location>
</feature>
<evidence type="ECO:0000256" key="2">
    <source>
        <dbReference type="SAM" id="Phobius"/>
    </source>
</evidence>
<feature type="transmembrane region" description="Helical" evidence="2">
    <location>
        <begin position="116"/>
        <end position="136"/>
    </location>
</feature>
<proteinExistence type="predicted"/>
<reference evidence="3 4" key="1">
    <citation type="submission" date="2015-10" db="EMBL/GenBank/DDBJ databases">
        <authorList>
            <person name="Ju K.-S."/>
            <person name="Doroghazi J.R."/>
            <person name="Metcalf W.W."/>
        </authorList>
    </citation>
    <scope>NUCLEOTIDE SEQUENCE [LARGE SCALE GENOMIC DNA]</scope>
    <source>
        <strain evidence="3 4">NRRL B-24793</strain>
    </source>
</reference>
<feature type="region of interest" description="Disordered" evidence="1">
    <location>
        <begin position="254"/>
        <end position="310"/>
    </location>
</feature>
<keyword evidence="4" id="KW-1185">Reference proteome</keyword>
<dbReference type="EMBL" id="LMWI01000002">
    <property type="protein sequence ID" value="KUJ46487.1"/>
    <property type="molecule type" value="Genomic_DNA"/>
</dbReference>
<name>A0A9X0I478_9ACTN</name>
<gene>
    <name evidence="3" type="ORF">ADL17_26630</name>
</gene>
<sequence>MRKSSSRSPFGWSNRGGTVTVIEAPIARSYRRRAVIAFWVTSTVIGLLAATVASHYLHPILGALAGVLLGVVLGAVVFVLIVAWPVLRVFWHWLPEILLGLAVVYGWVALMQATPLWLSLLVVALVVGMPAGIGPVRRRIVAWSWCLIVRHRLRLCFAAFIATNRHGSLPLILLARPTPAGERVWVWLRPGLSLRDLEADGQVQKLAVACWANEVRVMRASRKYAALVRVDVTRREPLAHTIVSPLPDYVPVDIPSNAPTSPGMPPVGLDLPDVPDHPATVPADPPRPRKPRNPSTTDASPSGFDPSDYA</sequence>
<comment type="caution">
    <text evidence="3">The sequence shown here is derived from an EMBL/GenBank/DDBJ whole genome shotgun (WGS) entry which is preliminary data.</text>
</comment>
<accession>A0A9X0I478</accession>
<organism evidence="3 4">
    <name type="scientific">Micromonospora maris</name>
    <dbReference type="NCBI Taxonomy" id="1003110"/>
    <lineage>
        <taxon>Bacteria</taxon>
        <taxon>Bacillati</taxon>
        <taxon>Actinomycetota</taxon>
        <taxon>Actinomycetes</taxon>
        <taxon>Micromonosporales</taxon>
        <taxon>Micromonosporaceae</taxon>
        <taxon>Micromonospora</taxon>
    </lineage>
</organism>
<evidence type="ECO:0000313" key="3">
    <source>
        <dbReference type="EMBL" id="KUJ46487.1"/>
    </source>
</evidence>
<feature type="transmembrane region" description="Helical" evidence="2">
    <location>
        <begin position="36"/>
        <end position="57"/>
    </location>
</feature>
<dbReference type="RefSeq" id="WP_013736045.1">
    <property type="nucleotide sequence ID" value="NZ_LMWI01000002.1"/>
</dbReference>
<feature type="transmembrane region" description="Helical" evidence="2">
    <location>
        <begin position="63"/>
        <end position="83"/>
    </location>
</feature>
<protein>
    <submittedName>
        <fullName evidence="3">Uncharacterized protein</fullName>
    </submittedName>
</protein>
<evidence type="ECO:0000313" key="4">
    <source>
        <dbReference type="Proteomes" id="UP000053246"/>
    </source>
</evidence>
<dbReference type="OMA" id="RVCFSQF"/>
<dbReference type="Proteomes" id="UP000053246">
    <property type="component" value="Unassembled WGS sequence"/>
</dbReference>
<dbReference type="AlphaFoldDB" id="A0A9X0I478"/>
<keyword evidence="2" id="KW-1133">Transmembrane helix</keyword>
<keyword evidence="2" id="KW-0472">Membrane</keyword>
<evidence type="ECO:0000256" key="1">
    <source>
        <dbReference type="SAM" id="MobiDB-lite"/>
    </source>
</evidence>